<feature type="signal peptide" evidence="1">
    <location>
        <begin position="1"/>
        <end position="24"/>
    </location>
</feature>
<proteinExistence type="predicted"/>
<evidence type="ECO:0008006" key="4">
    <source>
        <dbReference type="Google" id="ProtNLM"/>
    </source>
</evidence>
<keyword evidence="1" id="KW-0732">Signal</keyword>
<gene>
    <name evidence="2" type="ORF">FEG63_15265</name>
</gene>
<evidence type="ECO:0000256" key="1">
    <source>
        <dbReference type="SAM" id="SignalP"/>
    </source>
</evidence>
<organism evidence="2 3">
    <name type="scientific">Mycolicibacterium sphagni</name>
    <dbReference type="NCBI Taxonomy" id="1786"/>
    <lineage>
        <taxon>Bacteria</taxon>
        <taxon>Bacillati</taxon>
        <taxon>Actinomycetota</taxon>
        <taxon>Actinomycetes</taxon>
        <taxon>Mycobacteriales</taxon>
        <taxon>Mycobacteriaceae</taxon>
        <taxon>Mycolicibacterium</taxon>
    </lineage>
</organism>
<comment type="caution">
    <text evidence="2">The sequence shown here is derived from an EMBL/GenBank/DDBJ whole genome shotgun (WGS) entry which is preliminary data.</text>
</comment>
<dbReference type="Proteomes" id="UP000708347">
    <property type="component" value="Unassembled WGS sequence"/>
</dbReference>
<protein>
    <recommendedName>
        <fullName evidence="4">Ig-like domain-containing protein</fullName>
    </recommendedName>
</protein>
<name>A0ABX2JVT2_9MYCO</name>
<accession>A0ABX2JVT2</accession>
<dbReference type="EMBL" id="VBSB01000009">
    <property type="protein sequence ID" value="NTY60904.1"/>
    <property type="molecule type" value="Genomic_DNA"/>
</dbReference>
<reference evidence="2 3" key="1">
    <citation type="submission" date="2019-05" db="EMBL/GenBank/DDBJ databases">
        <title>Mycolicibacterium sphagni ENV482 genome assembly.</title>
        <authorList>
            <person name="Chen W."/>
            <person name="Faulkner N.W."/>
            <person name="Hyman M.R."/>
        </authorList>
    </citation>
    <scope>NUCLEOTIDE SEQUENCE [LARGE SCALE GENOMIC DNA]</scope>
    <source>
        <strain evidence="2 3">ENV482</strain>
    </source>
</reference>
<dbReference type="RefSeq" id="WP_174398716.1">
    <property type="nucleotide sequence ID" value="NZ_VBSB01000009.1"/>
</dbReference>
<feature type="chain" id="PRO_5046246839" description="Ig-like domain-containing protein" evidence="1">
    <location>
        <begin position="25"/>
        <end position="155"/>
    </location>
</feature>
<keyword evidence="3" id="KW-1185">Reference proteome</keyword>
<evidence type="ECO:0000313" key="3">
    <source>
        <dbReference type="Proteomes" id="UP000708347"/>
    </source>
</evidence>
<evidence type="ECO:0000313" key="2">
    <source>
        <dbReference type="EMBL" id="NTY60904.1"/>
    </source>
</evidence>
<sequence>MLKIAMFTLAAAVTASVLAPTAHAAHSRIQFLAPSGNIGCQLGATPDGSGFAWCKADEHGWVTPQSDACPRANVPGAIGEPGGENLQLAEGQAPCFGFVMSQLFFDGQYAPPTLGYGEKRSVGSITCSVERAGVTCSDSKSGKYFQVSREAYKLG</sequence>